<accession>A0A6J6PTE2</accession>
<reference evidence="1" key="1">
    <citation type="submission" date="2020-05" db="EMBL/GenBank/DDBJ databases">
        <authorList>
            <person name="Chiriac C."/>
            <person name="Salcher M."/>
            <person name="Ghai R."/>
            <person name="Kavagutti S V."/>
        </authorList>
    </citation>
    <scope>NUCLEOTIDE SEQUENCE</scope>
</reference>
<dbReference type="AlphaFoldDB" id="A0A6J6PTE2"/>
<dbReference type="PROSITE" id="PS51365">
    <property type="entry name" value="RENAL_DIPEPTIDASE_2"/>
    <property type="match status" value="1"/>
</dbReference>
<dbReference type="InterPro" id="IPR032466">
    <property type="entry name" value="Metal_Hydrolase"/>
</dbReference>
<dbReference type="Pfam" id="PF01244">
    <property type="entry name" value="Peptidase_M19"/>
    <property type="match status" value="1"/>
</dbReference>
<dbReference type="InterPro" id="IPR008257">
    <property type="entry name" value="Pept_M19"/>
</dbReference>
<dbReference type="InterPro" id="IPR000180">
    <property type="entry name" value="Dipep_AS"/>
</dbReference>
<dbReference type="GO" id="GO:0006508">
    <property type="term" value="P:proteolysis"/>
    <property type="evidence" value="ECO:0007669"/>
    <property type="project" value="InterPro"/>
</dbReference>
<name>A0A6J6PTE2_9ZZZZ</name>
<dbReference type="SUPFAM" id="SSF51556">
    <property type="entry name" value="Metallo-dependent hydrolases"/>
    <property type="match status" value="1"/>
</dbReference>
<evidence type="ECO:0000313" key="1">
    <source>
        <dbReference type="EMBL" id="CAB4699848.1"/>
    </source>
</evidence>
<dbReference type="Gene3D" id="3.20.20.140">
    <property type="entry name" value="Metal-dependent hydrolases"/>
    <property type="match status" value="1"/>
</dbReference>
<gene>
    <name evidence="1" type="ORF">UFOPK2399_01277</name>
</gene>
<organism evidence="1">
    <name type="scientific">freshwater metagenome</name>
    <dbReference type="NCBI Taxonomy" id="449393"/>
    <lineage>
        <taxon>unclassified sequences</taxon>
        <taxon>metagenomes</taxon>
        <taxon>ecological metagenomes</taxon>
    </lineage>
</organism>
<dbReference type="EMBL" id="CAEZXP010000003">
    <property type="protein sequence ID" value="CAB4699848.1"/>
    <property type="molecule type" value="Genomic_DNA"/>
</dbReference>
<dbReference type="PANTHER" id="PTHR10443">
    <property type="entry name" value="MICROSOMAL DIPEPTIDASE"/>
    <property type="match status" value="1"/>
</dbReference>
<dbReference type="PROSITE" id="PS00869">
    <property type="entry name" value="RENAL_DIPEPTIDASE_1"/>
    <property type="match status" value="1"/>
</dbReference>
<dbReference type="CDD" id="cd01301">
    <property type="entry name" value="rDP_like"/>
    <property type="match status" value="1"/>
</dbReference>
<protein>
    <submittedName>
        <fullName evidence="1">Unannotated protein</fullName>
    </submittedName>
</protein>
<proteinExistence type="predicted"/>
<dbReference type="PANTHER" id="PTHR10443:SF12">
    <property type="entry name" value="DIPEPTIDASE"/>
    <property type="match status" value="1"/>
</dbReference>
<dbReference type="GO" id="GO:0070573">
    <property type="term" value="F:metallodipeptidase activity"/>
    <property type="evidence" value="ECO:0007669"/>
    <property type="project" value="InterPro"/>
</dbReference>
<sequence length="323" mass="34905">MIIDGHNDLVLRTWREQQTKHVDLSQARAADFCGGFFAIWVPGAPGAMDEPVLAPYDIPLEPQLPRAHAVEVAREQLAAFRSLGLPVATSADEFVDGRVTAILHLEGAEALDPMLTDLVDWYREGLRSLGLVWARRNVFAEGVPFRFPGSPDTGPGLTIAGVRLVEACNDLGIVVDLSHLNEKGFWDAAGITTAPLVATHSNAHALCASTRNLTDRQLDAIGTSGGVVGVNFAVGFLREDGNNVEDTPLTEIVRHVSYIAKRIGIDHVAFGSDFDGAVVSHEVGGIQGLPAIVSALAEAGFDEQDIAKITHRNWLRVLRETWR</sequence>